<gene>
    <name evidence="3" type="ORF">ALECFALPRED_008537</name>
</gene>
<sequence>MVVTNTSTSASGATLAPVTVSTPAEGVGDSTTDAKTATDIDDHNGKEATMVGLGAGLGVGLPLFAGTMIALFYLGRLRSQSKGQRKLNEEESACVINDGSGMAHTMQEVQLYEVEALPAEMPNSRRDLTQEM</sequence>
<feature type="compositionally biased region" description="Polar residues" evidence="1">
    <location>
        <begin position="1"/>
        <end position="12"/>
    </location>
</feature>
<dbReference type="AlphaFoldDB" id="A0A8H3J437"/>
<proteinExistence type="predicted"/>
<dbReference type="EMBL" id="CAJPDR010000599">
    <property type="protein sequence ID" value="CAF9940386.1"/>
    <property type="molecule type" value="Genomic_DNA"/>
</dbReference>
<evidence type="ECO:0000313" key="4">
    <source>
        <dbReference type="Proteomes" id="UP000664203"/>
    </source>
</evidence>
<keyword evidence="2" id="KW-1133">Transmembrane helix</keyword>
<keyword evidence="2" id="KW-0812">Transmembrane</keyword>
<reference evidence="3" key="1">
    <citation type="submission" date="2021-03" db="EMBL/GenBank/DDBJ databases">
        <authorList>
            <person name="Tagirdzhanova G."/>
        </authorList>
    </citation>
    <scope>NUCLEOTIDE SEQUENCE</scope>
</reference>
<dbReference type="Proteomes" id="UP000664203">
    <property type="component" value="Unassembled WGS sequence"/>
</dbReference>
<organism evidence="3 4">
    <name type="scientific">Alectoria fallacina</name>
    <dbReference type="NCBI Taxonomy" id="1903189"/>
    <lineage>
        <taxon>Eukaryota</taxon>
        <taxon>Fungi</taxon>
        <taxon>Dikarya</taxon>
        <taxon>Ascomycota</taxon>
        <taxon>Pezizomycotina</taxon>
        <taxon>Lecanoromycetes</taxon>
        <taxon>OSLEUM clade</taxon>
        <taxon>Lecanoromycetidae</taxon>
        <taxon>Lecanorales</taxon>
        <taxon>Lecanorineae</taxon>
        <taxon>Parmeliaceae</taxon>
        <taxon>Alectoria</taxon>
    </lineage>
</organism>
<evidence type="ECO:0000256" key="1">
    <source>
        <dbReference type="SAM" id="MobiDB-lite"/>
    </source>
</evidence>
<name>A0A8H3J437_9LECA</name>
<comment type="caution">
    <text evidence="3">The sequence shown here is derived from an EMBL/GenBank/DDBJ whole genome shotgun (WGS) entry which is preliminary data.</text>
</comment>
<protein>
    <submittedName>
        <fullName evidence="3">Uncharacterized protein</fullName>
    </submittedName>
</protein>
<keyword evidence="2" id="KW-0472">Membrane</keyword>
<accession>A0A8H3J437</accession>
<evidence type="ECO:0000313" key="3">
    <source>
        <dbReference type="EMBL" id="CAF9940386.1"/>
    </source>
</evidence>
<evidence type="ECO:0000256" key="2">
    <source>
        <dbReference type="SAM" id="Phobius"/>
    </source>
</evidence>
<feature type="transmembrane region" description="Helical" evidence="2">
    <location>
        <begin position="51"/>
        <end position="75"/>
    </location>
</feature>
<keyword evidence="4" id="KW-1185">Reference proteome</keyword>
<feature type="region of interest" description="Disordered" evidence="1">
    <location>
        <begin position="1"/>
        <end position="42"/>
    </location>
</feature>